<comment type="caution">
    <text evidence="2">The sequence shown here is derived from an EMBL/GenBank/DDBJ whole genome shotgun (WGS) entry which is preliminary data.</text>
</comment>
<evidence type="ECO:0000313" key="2">
    <source>
        <dbReference type="EMBL" id="CCQ45886.1"/>
    </source>
</evidence>
<keyword evidence="3" id="KW-1185">Reference proteome</keyword>
<dbReference type="AlphaFoldDB" id="A0A024H2C1"/>
<name>A0A024H2C1_9MICC</name>
<sequence length="168" mass="17800">MTRNKAFAVLLITLSVAVIGSIAPAQAASPRAAQVFSLPLEGDPLYIVTPDGETQEILTFVSGQMNVVIQQIPVPWEGTSFETLIIKSSLQNAVATDSTGAITCRLSGADQQDSRVSVIQGETFTFNLLSSTDTCPYSGSVEAFVPFRYSEGNATSLRVSGVRVVQPA</sequence>
<dbReference type="RefSeq" id="WP_050054852.1">
    <property type="nucleotide sequence ID" value="NZ_CAQI01000041.1"/>
</dbReference>
<feature type="chain" id="PRO_5001532815" evidence="1">
    <location>
        <begin position="28"/>
        <end position="168"/>
    </location>
</feature>
<keyword evidence="1" id="KW-0732">Signal</keyword>
<reference evidence="3" key="1">
    <citation type="journal article" date="2014" name="Genome Announc.">
        <title>Genome Sequence of Arthrobacter siccitolerans 4J27, a Xeroprotectant-Producing Desiccation-Tolerant Microorganism.</title>
        <authorList>
            <person name="Manzanera M."/>
            <person name="Santa-Cruz-Calvo L."/>
            <person name="Vilchez J.I."/>
            <person name="Garcia-Fontana C."/>
            <person name="Silva-Castro G.A."/>
            <person name="Calvo C."/>
            <person name="Gonzalez-Lopez J."/>
        </authorList>
    </citation>
    <scope>NUCLEOTIDE SEQUENCE [LARGE SCALE GENOMIC DNA]</scope>
    <source>
        <strain evidence="3">4J27</strain>
    </source>
</reference>
<dbReference type="Proteomes" id="UP000035722">
    <property type="component" value="Unassembled WGS sequence"/>
</dbReference>
<protein>
    <submittedName>
        <fullName evidence="2">Uncharacterized protein</fullName>
    </submittedName>
</protein>
<gene>
    <name evidence="2" type="ORF">ARTSIC4J27_1846</name>
</gene>
<feature type="signal peptide" evidence="1">
    <location>
        <begin position="1"/>
        <end position="27"/>
    </location>
</feature>
<evidence type="ECO:0000256" key="1">
    <source>
        <dbReference type="SAM" id="SignalP"/>
    </source>
</evidence>
<dbReference type="EMBL" id="CAQI01000041">
    <property type="protein sequence ID" value="CCQ45886.1"/>
    <property type="molecule type" value="Genomic_DNA"/>
</dbReference>
<proteinExistence type="predicted"/>
<organism evidence="2 3">
    <name type="scientific">Pseudarthrobacter siccitolerans</name>
    <dbReference type="NCBI Taxonomy" id="861266"/>
    <lineage>
        <taxon>Bacteria</taxon>
        <taxon>Bacillati</taxon>
        <taxon>Actinomycetota</taxon>
        <taxon>Actinomycetes</taxon>
        <taxon>Micrococcales</taxon>
        <taxon>Micrococcaceae</taxon>
        <taxon>Pseudarthrobacter</taxon>
    </lineage>
</organism>
<evidence type="ECO:0000313" key="3">
    <source>
        <dbReference type="Proteomes" id="UP000035722"/>
    </source>
</evidence>
<accession>A0A024H2C1</accession>